<dbReference type="InterPro" id="IPR013727">
    <property type="entry name" value="2CSK_N"/>
</dbReference>
<evidence type="ECO:0000256" key="1">
    <source>
        <dbReference type="ARBA" id="ARBA00000085"/>
    </source>
</evidence>
<dbReference type="GO" id="GO:0000155">
    <property type="term" value="F:phosphorelay sensor kinase activity"/>
    <property type="evidence" value="ECO:0007669"/>
    <property type="project" value="InterPro"/>
</dbReference>
<dbReference type="Pfam" id="PF00512">
    <property type="entry name" value="HisKA"/>
    <property type="match status" value="1"/>
</dbReference>
<evidence type="ECO:0000259" key="12">
    <source>
        <dbReference type="PROSITE" id="PS50109"/>
    </source>
</evidence>
<evidence type="ECO:0000256" key="6">
    <source>
        <dbReference type="ARBA" id="ARBA00022692"/>
    </source>
</evidence>
<dbReference type="PROSITE" id="PS50885">
    <property type="entry name" value="HAMP"/>
    <property type="match status" value="1"/>
</dbReference>
<dbReference type="InterPro" id="IPR004358">
    <property type="entry name" value="Sig_transdc_His_kin-like_C"/>
</dbReference>
<dbReference type="OrthoDB" id="8673316at2"/>
<dbReference type="Pfam" id="PF08521">
    <property type="entry name" value="2CSK_N"/>
    <property type="match status" value="1"/>
</dbReference>
<dbReference type="EC" id="2.7.13.3" evidence="3"/>
<dbReference type="KEGG" id="moc:BB934_02080"/>
<dbReference type="InterPro" id="IPR003661">
    <property type="entry name" value="HisK_dim/P_dom"/>
</dbReference>
<dbReference type="Pfam" id="PF02518">
    <property type="entry name" value="HATPase_c"/>
    <property type="match status" value="1"/>
</dbReference>
<evidence type="ECO:0000313" key="14">
    <source>
        <dbReference type="EMBL" id="ANY77154.1"/>
    </source>
</evidence>
<evidence type="ECO:0000256" key="5">
    <source>
        <dbReference type="ARBA" id="ARBA00022679"/>
    </source>
</evidence>
<evidence type="ECO:0000256" key="3">
    <source>
        <dbReference type="ARBA" id="ARBA00012438"/>
    </source>
</evidence>
<keyword evidence="8 11" id="KW-1133">Transmembrane helix</keyword>
<keyword evidence="6 11" id="KW-0812">Transmembrane</keyword>
<dbReference type="PANTHER" id="PTHR45436">
    <property type="entry name" value="SENSOR HISTIDINE KINASE YKOH"/>
    <property type="match status" value="1"/>
</dbReference>
<dbReference type="InterPro" id="IPR003594">
    <property type="entry name" value="HATPase_dom"/>
</dbReference>
<feature type="domain" description="Histidine kinase" evidence="12">
    <location>
        <begin position="246"/>
        <end position="455"/>
    </location>
</feature>
<dbReference type="EMBL" id="CP016616">
    <property type="protein sequence ID" value="ANY77154.1"/>
    <property type="molecule type" value="Genomic_DNA"/>
</dbReference>
<evidence type="ECO:0000256" key="7">
    <source>
        <dbReference type="ARBA" id="ARBA00022777"/>
    </source>
</evidence>
<dbReference type="SMART" id="SM00388">
    <property type="entry name" value="HisKA"/>
    <property type="match status" value="1"/>
</dbReference>
<dbReference type="Gene3D" id="1.10.287.130">
    <property type="match status" value="1"/>
</dbReference>
<dbReference type="PROSITE" id="PS50109">
    <property type="entry name" value="HIS_KIN"/>
    <property type="match status" value="1"/>
</dbReference>
<sequence length="467" mass="51122">MIRAGRSLYSRIILIIAVVFATGSVVLGMAAWFYARVAADDAYDRLLVGAALQIAESIYAQEGTISVDPPVSAFETLSLSTNDRIFYKVVDPRGAVLTGYDDLAAGRPVAGTHAPLISDGEYRGFPVRMAIVERLVSDPVAPGWAQVVVAQTREARVSLARDLTLKALLLVFAMTSLAFMAVLFAVRRALAPLTRVERELRSRDPKDLTPLDLEIPREIQMLVTTINRFMDRLSGRIALMQRFIADAAHQIRTPLAGLASQVDLLTEESRQERREQQLTRVKERTAELGRLTNQLLNHAMIIHRAEVAEFDTVDLAALARQTLISAVPLSLDRAVDISFSDPQEPVLMKGDAVSLREALSNLIHNALKHGAETRLEVRVLADGDAAVVEVVDDGPGVPVSEWQRVREPFHTQSASGSGLGLSIAGDVVRAHGGEFRFRERSDDGFAVIMRFKRHHEASVPIDGGDAS</sequence>
<comment type="catalytic activity">
    <reaction evidence="1">
        <text>ATP + protein L-histidine = ADP + protein N-phospho-L-histidine.</text>
        <dbReference type="EC" id="2.7.13.3"/>
    </reaction>
</comment>
<dbReference type="SUPFAM" id="SSF47384">
    <property type="entry name" value="Homodimeric domain of signal transducing histidine kinase"/>
    <property type="match status" value="1"/>
</dbReference>
<reference evidence="14" key="1">
    <citation type="submission" date="2016-07" db="EMBL/GenBank/DDBJ databases">
        <title>Microvirga ossetica sp. nov. a new species of rhizobia isolated from root nodules of the legume species Vicia alpestris Steven originated from North Ossetia region in the Caucasus.</title>
        <authorList>
            <person name="Safronova V.I."/>
            <person name="Kuznetsova I.G."/>
            <person name="Sazanova A.L."/>
            <person name="Belimov A."/>
            <person name="Andronov E."/>
            <person name="Osledkin Y.S."/>
            <person name="Onishchuk O.P."/>
            <person name="Kurchak O.N."/>
            <person name="Shaposhnikov A.I."/>
            <person name="Willems A."/>
            <person name="Tikhonovich I.A."/>
        </authorList>
    </citation>
    <scope>NUCLEOTIDE SEQUENCE [LARGE SCALE GENOMIC DNA]</scope>
    <source>
        <strain evidence="14">V5/3M</strain>
    </source>
</reference>
<dbReference type="InterPro" id="IPR005467">
    <property type="entry name" value="His_kinase_dom"/>
</dbReference>
<dbReference type="InterPro" id="IPR050428">
    <property type="entry name" value="TCS_sensor_his_kinase"/>
</dbReference>
<evidence type="ECO:0000256" key="9">
    <source>
        <dbReference type="ARBA" id="ARBA00023012"/>
    </source>
</evidence>
<dbReference type="SMART" id="SM00387">
    <property type="entry name" value="HATPase_c"/>
    <property type="match status" value="1"/>
</dbReference>
<dbReference type="InterPro" id="IPR003660">
    <property type="entry name" value="HAMP_dom"/>
</dbReference>
<gene>
    <name evidence="14" type="ORF">BB934_02080</name>
</gene>
<keyword evidence="4" id="KW-0597">Phosphoprotein</keyword>
<evidence type="ECO:0000256" key="10">
    <source>
        <dbReference type="ARBA" id="ARBA00023136"/>
    </source>
</evidence>
<feature type="transmembrane region" description="Helical" evidence="11">
    <location>
        <begin position="12"/>
        <end position="35"/>
    </location>
</feature>
<dbReference type="AlphaFoldDB" id="A0A1B2EAZ8"/>
<keyword evidence="9" id="KW-0902">Two-component regulatory system</keyword>
<feature type="domain" description="HAMP" evidence="13">
    <location>
        <begin position="187"/>
        <end position="238"/>
    </location>
</feature>
<dbReference type="PANTHER" id="PTHR45436:SF1">
    <property type="entry name" value="SENSOR PROTEIN QSEC"/>
    <property type="match status" value="1"/>
</dbReference>
<comment type="subcellular location">
    <subcellularLocation>
        <location evidence="2">Membrane</location>
    </subcellularLocation>
</comment>
<evidence type="ECO:0000256" key="2">
    <source>
        <dbReference type="ARBA" id="ARBA00004370"/>
    </source>
</evidence>
<evidence type="ECO:0000259" key="13">
    <source>
        <dbReference type="PROSITE" id="PS50885"/>
    </source>
</evidence>
<dbReference type="InterPro" id="IPR036890">
    <property type="entry name" value="HATPase_C_sf"/>
</dbReference>
<accession>A0A1B2EAZ8</accession>
<dbReference type="CDD" id="cd00082">
    <property type="entry name" value="HisKA"/>
    <property type="match status" value="1"/>
</dbReference>
<organism evidence="14">
    <name type="scientific">Microvirga ossetica</name>
    <dbReference type="NCBI Taxonomy" id="1882682"/>
    <lineage>
        <taxon>Bacteria</taxon>
        <taxon>Pseudomonadati</taxon>
        <taxon>Pseudomonadota</taxon>
        <taxon>Alphaproteobacteria</taxon>
        <taxon>Hyphomicrobiales</taxon>
        <taxon>Methylobacteriaceae</taxon>
        <taxon>Microvirga</taxon>
    </lineage>
</organism>
<feature type="transmembrane region" description="Helical" evidence="11">
    <location>
        <begin position="167"/>
        <end position="186"/>
    </location>
</feature>
<dbReference type="GO" id="GO:0005886">
    <property type="term" value="C:plasma membrane"/>
    <property type="evidence" value="ECO:0007669"/>
    <property type="project" value="TreeGrafter"/>
</dbReference>
<evidence type="ECO:0000256" key="4">
    <source>
        <dbReference type="ARBA" id="ARBA00022553"/>
    </source>
</evidence>
<protein>
    <recommendedName>
        <fullName evidence="3">histidine kinase</fullName>
        <ecNumber evidence="3">2.7.13.3</ecNumber>
    </recommendedName>
</protein>
<proteinExistence type="predicted"/>
<dbReference type="PRINTS" id="PR00344">
    <property type="entry name" value="BCTRLSENSOR"/>
</dbReference>
<dbReference type="Gene3D" id="3.30.565.10">
    <property type="entry name" value="Histidine kinase-like ATPase, C-terminal domain"/>
    <property type="match status" value="1"/>
</dbReference>
<dbReference type="RefSeq" id="WP_099508155.1">
    <property type="nucleotide sequence ID" value="NZ_CP016616.1"/>
</dbReference>
<evidence type="ECO:0000256" key="8">
    <source>
        <dbReference type="ARBA" id="ARBA00022989"/>
    </source>
</evidence>
<keyword evidence="10 11" id="KW-0472">Membrane</keyword>
<dbReference type="InterPro" id="IPR036097">
    <property type="entry name" value="HisK_dim/P_sf"/>
</dbReference>
<keyword evidence="5" id="KW-0808">Transferase</keyword>
<evidence type="ECO:0000256" key="11">
    <source>
        <dbReference type="SAM" id="Phobius"/>
    </source>
</evidence>
<dbReference type="SUPFAM" id="SSF55874">
    <property type="entry name" value="ATPase domain of HSP90 chaperone/DNA topoisomerase II/histidine kinase"/>
    <property type="match status" value="1"/>
</dbReference>
<keyword evidence="7 14" id="KW-0418">Kinase</keyword>
<name>A0A1B2EAZ8_9HYPH</name>
<dbReference type="CDD" id="cd00075">
    <property type="entry name" value="HATPase"/>
    <property type="match status" value="1"/>
</dbReference>